<feature type="region of interest" description="Disordered" evidence="1">
    <location>
        <begin position="123"/>
        <end position="146"/>
    </location>
</feature>
<dbReference type="SUPFAM" id="SSF140804">
    <property type="entry name" value="YidB-like"/>
    <property type="match status" value="1"/>
</dbReference>
<dbReference type="Proteomes" id="UP000500767">
    <property type="component" value="Chromosome"/>
</dbReference>
<name>A0A6M8HSQ2_9PROT</name>
<proteinExistence type="predicted"/>
<evidence type="ECO:0000256" key="1">
    <source>
        <dbReference type="SAM" id="MobiDB-lite"/>
    </source>
</evidence>
<dbReference type="Gene3D" id="1.10.10.690">
    <property type="entry name" value="YidB-like"/>
    <property type="match status" value="1"/>
</dbReference>
<reference evidence="2 3" key="1">
    <citation type="journal article" date="2014" name="World J. Microbiol. Biotechnol.">
        <title>Biodiversity and physiological characteristics of Antarctic and Arctic lichens-associated bacteria.</title>
        <authorList>
            <person name="Lee Y.M."/>
            <person name="Kim E.H."/>
            <person name="Lee H.K."/>
            <person name="Hong S.G."/>
        </authorList>
    </citation>
    <scope>NUCLEOTIDE SEQUENCE [LARGE SCALE GENOMIC DNA]</scope>
    <source>
        <strain evidence="2 3">PAMC 26569</strain>
    </source>
</reference>
<evidence type="ECO:0000313" key="3">
    <source>
        <dbReference type="Proteomes" id="UP000500767"/>
    </source>
</evidence>
<accession>A0A6M8HSQ2</accession>
<dbReference type="InterPro" id="IPR027405">
    <property type="entry name" value="YidB-like"/>
</dbReference>
<protein>
    <submittedName>
        <fullName evidence="2">DUF937 domain-containing protein</fullName>
    </submittedName>
</protein>
<keyword evidence="3" id="KW-1185">Reference proteome</keyword>
<dbReference type="EMBL" id="CP053708">
    <property type="protein sequence ID" value="QKE91296.1"/>
    <property type="molecule type" value="Genomic_DNA"/>
</dbReference>
<gene>
    <name evidence="2" type="ORF">HN018_15695</name>
</gene>
<organism evidence="2 3">
    <name type="scientific">Lichenicola cladoniae</name>
    <dbReference type="NCBI Taxonomy" id="1484109"/>
    <lineage>
        <taxon>Bacteria</taxon>
        <taxon>Pseudomonadati</taxon>
        <taxon>Pseudomonadota</taxon>
        <taxon>Alphaproteobacteria</taxon>
        <taxon>Acetobacterales</taxon>
        <taxon>Acetobacteraceae</taxon>
        <taxon>Lichenicola</taxon>
    </lineage>
</organism>
<evidence type="ECO:0000313" key="2">
    <source>
        <dbReference type="EMBL" id="QKE91296.1"/>
    </source>
</evidence>
<sequence>MSGFLSSALGSLMQGGGSNTANPASAGNLLSEAFASAGGVSGIVSKFQQAGLGDKVQSWVGQGGNIPIVASEVEKVFPPQQIESWAQAHGIPAGMASQVLAHLLPHAVDSQTPDGQVPDQAIQAQGGGTPVTGTSQAGNGSPGFDFGGLVQRLMGGH</sequence>
<dbReference type="RefSeq" id="WP_171833180.1">
    <property type="nucleotide sequence ID" value="NZ_CP053708.1"/>
</dbReference>
<dbReference type="InterPro" id="IPR045372">
    <property type="entry name" value="YidB"/>
</dbReference>
<dbReference type="KEGG" id="lck:HN018_15695"/>
<dbReference type="AlphaFoldDB" id="A0A6M8HSQ2"/>
<dbReference type="Pfam" id="PF20159">
    <property type="entry name" value="YidB"/>
    <property type="match status" value="1"/>
</dbReference>